<reference evidence="10" key="1">
    <citation type="journal article" date="2020" name="J. Eukaryot. Microbiol.">
        <title>De novo Sequencing, Assembly and Annotation of the Transcriptome for the Free-Living Testate Amoeba Arcella intermedia.</title>
        <authorList>
            <person name="Ribeiro G.M."/>
            <person name="Porfirio-Sousa A.L."/>
            <person name="Maurer-Alcala X.X."/>
            <person name="Katz L.A."/>
            <person name="Lahr D.J.G."/>
        </authorList>
    </citation>
    <scope>NUCLEOTIDE SEQUENCE</scope>
</reference>
<keyword evidence="3 8" id="KW-0540">Nuclease</keyword>
<comment type="catalytic activity">
    <reaction evidence="1 8">
        <text>Hydrolytically removes 5'-nucleotides successively from the 3'-hydroxy termini of 3'-hydroxy-terminated oligonucleotides.</text>
        <dbReference type="EC" id="3.1.4.1"/>
    </reaction>
</comment>
<feature type="domain" description="VRR-NUC" evidence="9">
    <location>
        <begin position="485"/>
        <end position="590"/>
    </location>
</feature>
<dbReference type="SMART" id="SM00990">
    <property type="entry name" value="VRR_NUC"/>
    <property type="match status" value="1"/>
</dbReference>
<dbReference type="Gene3D" id="3.40.1350.10">
    <property type="match status" value="1"/>
</dbReference>
<comment type="similarity">
    <text evidence="2 8">Belongs to the FAN1 family.</text>
</comment>
<dbReference type="GO" id="GO:0017108">
    <property type="term" value="F:5'-flap endonuclease activity"/>
    <property type="evidence" value="ECO:0007669"/>
    <property type="project" value="TreeGrafter"/>
</dbReference>
<dbReference type="Pfam" id="PF08774">
    <property type="entry name" value="VRR_NUC"/>
    <property type="match status" value="1"/>
</dbReference>
<evidence type="ECO:0000256" key="6">
    <source>
        <dbReference type="ARBA" id="ARBA00022842"/>
    </source>
</evidence>
<accession>A0A6B2KZY2</accession>
<dbReference type="InterPro" id="IPR033315">
    <property type="entry name" value="Fan1-like"/>
</dbReference>
<keyword evidence="8" id="KW-0234">DNA repair</keyword>
<evidence type="ECO:0000259" key="9">
    <source>
        <dbReference type="SMART" id="SM00990"/>
    </source>
</evidence>
<dbReference type="PANTHER" id="PTHR15749:SF4">
    <property type="entry name" value="FANCONI-ASSOCIATED NUCLEASE 1"/>
    <property type="match status" value="1"/>
</dbReference>
<dbReference type="PANTHER" id="PTHR15749">
    <property type="entry name" value="FANCONI-ASSOCIATED NUCLEASE 1"/>
    <property type="match status" value="1"/>
</dbReference>
<dbReference type="Pfam" id="PF21170">
    <property type="entry name" value="FAN1_TPR"/>
    <property type="match status" value="1"/>
</dbReference>
<dbReference type="CDD" id="cd22326">
    <property type="entry name" value="FAN1-like"/>
    <property type="match status" value="1"/>
</dbReference>
<dbReference type="GO" id="GO:0036297">
    <property type="term" value="P:interstrand cross-link repair"/>
    <property type="evidence" value="ECO:0007669"/>
    <property type="project" value="InterPro"/>
</dbReference>
<dbReference type="InterPro" id="IPR049126">
    <property type="entry name" value="FAN1-like_TPR"/>
</dbReference>
<evidence type="ECO:0000256" key="1">
    <source>
        <dbReference type="ARBA" id="ARBA00000983"/>
    </source>
</evidence>
<dbReference type="AlphaFoldDB" id="A0A6B2KZY2"/>
<keyword evidence="5 8" id="KW-0378">Hydrolase</keyword>
<protein>
    <recommendedName>
        <fullName evidence="8">Fanconi-associated nuclease</fullName>
        <ecNumber evidence="8">3.1.4.1</ecNumber>
    </recommendedName>
</protein>
<dbReference type="GO" id="GO:0005634">
    <property type="term" value="C:nucleus"/>
    <property type="evidence" value="ECO:0007669"/>
    <property type="project" value="UniProtKB-SubCell"/>
</dbReference>
<comment type="cofactor">
    <cofactor evidence="8">
        <name>Mg(2+)</name>
        <dbReference type="ChEBI" id="CHEBI:18420"/>
    </cofactor>
    <cofactor evidence="8">
        <name>Mn(2+)</name>
        <dbReference type="ChEBI" id="CHEBI:29035"/>
    </cofactor>
</comment>
<keyword evidence="8" id="KW-0227">DNA damage</keyword>
<evidence type="ECO:0000256" key="4">
    <source>
        <dbReference type="ARBA" id="ARBA00022723"/>
    </source>
</evidence>
<dbReference type="InterPro" id="IPR014883">
    <property type="entry name" value="VRR_NUC"/>
</dbReference>
<evidence type="ECO:0000256" key="3">
    <source>
        <dbReference type="ARBA" id="ARBA00022722"/>
    </source>
</evidence>
<sequence>MFRRIHRLFFLNRSEDAEVMLLVDFGHLKYPTYFYLNNHQKPTNQKPKQKELIKYEDYDSEADTIVSEELPPISTKRALITIDLSDSEDTVVDNVASVPQKPQEPCLVRSGTLSKESITTMNMAKLKPKSVFPNREALEKYECALSLAEQFTEIVAQNSGDNGKKYVLSVEIMDQLNTITQTFKQDLKTLGIKYKEKIYENEKAKVELPDYQKLTGMELFLKRFSAGYVIASVLIVGISLLEKCRCYPKAIDLCLLLLHSPYIIHRRGHVWQRLVVDLIHSKKKSRAIKLLKVALSDMTLSKHIRYALQIKLVSLWKPPLRLGAFPKDLLVLGELREAPAVYIRGTSIIKTVGKKSVFVGYNDQSCSVEELALQFYKASDGWSGIHCEGSPFLTIFGLIFWEIIYDASIPHVFQTPYQTSPLDFGTESFYLSRKDAIENVLSMIRSDEPLSSSSVVTTSSQASPIIPSQSVTPSPEYPATITTDLLTQSYNNYRGIQSRFVDWDKCLPLSFLCNLCCCIGGNVLSVILRVMAKEASISGMPDLILYKEKERISKFVEVKGPRDRLSDKQRVWIDTLLEAGADVQVLHVTDKDKQDCKDDDIDFSDL</sequence>
<dbReference type="EMBL" id="GIBP01001331">
    <property type="protein sequence ID" value="NDV30300.1"/>
    <property type="molecule type" value="Transcribed_RNA"/>
</dbReference>
<name>A0A6B2KZY2_9EUKA</name>
<evidence type="ECO:0000256" key="2">
    <source>
        <dbReference type="ARBA" id="ARBA00005533"/>
    </source>
</evidence>
<keyword evidence="7 8" id="KW-0464">Manganese</keyword>
<keyword evidence="4 8" id="KW-0479">Metal-binding</keyword>
<keyword evidence="6 8" id="KW-0460">Magnesium</keyword>
<evidence type="ECO:0000256" key="5">
    <source>
        <dbReference type="ARBA" id="ARBA00022801"/>
    </source>
</evidence>
<evidence type="ECO:0000256" key="7">
    <source>
        <dbReference type="ARBA" id="ARBA00023211"/>
    </source>
</evidence>
<keyword evidence="8" id="KW-0539">Nucleus</keyword>
<dbReference type="InterPro" id="IPR011856">
    <property type="entry name" value="tRNA_endonuc-like_dom_sf"/>
</dbReference>
<dbReference type="GO" id="GO:0070336">
    <property type="term" value="F:flap-structured DNA binding"/>
    <property type="evidence" value="ECO:0007669"/>
    <property type="project" value="TreeGrafter"/>
</dbReference>
<dbReference type="GO" id="GO:0046872">
    <property type="term" value="F:metal ion binding"/>
    <property type="evidence" value="ECO:0007669"/>
    <property type="project" value="UniProtKB-KW"/>
</dbReference>
<evidence type="ECO:0000313" key="10">
    <source>
        <dbReference type="EMBL" id="NDV30300.1"/>
    </source>
</evidence>
<dbReference type="EC" id="3.1.4.1" evidence="8"/>
<organism evidence="10">
    <name type="scientific">Arcella intermedia</name>
    <dbReference type="NCBI Taxonomy" id="1963864"/>
    <lineage>
        <taxon>Eukaryota</taxon>
        <taxon>Amoebozoa</taxon>
        <taxon>Tubulinea</taxon>
        <taxon>Elardia</taxon>
        <taxon>Arcellinida</taxon>
        <taxon>Sphaerothecina</taxon>
        <taxon>Arcellidae</taxon>
        <taxon>Arcella</taxon>
    </lineage>
</organism>
<dbReference type="GO" id="GO:0008409">
    <property type="term" value="F:5'-3' exonuclease activity"/>
    <property type="evidence" value="ECO:0007669"/>
    <property type="project" value="TreeGrafter"/>
</dbReference>
<dbReference type="InterPro" id="IPR049132">
    <property type="entry name" value="FAN1-like_euk"/>
</dbReference>
<comment type="function">
    <text evidence="8">Nuclease required for the repair of DNA interstrand cross-links (ICL). Acts as a 5'-3' exonuclease that anchors at a cut end of DNA and cleaves DNA successively at every third nucleotide, allowing to excise an ICL from one strand through flanking incisions.</text>
</comment>
<comment type="subcellular location">
    <subcellularLocation>
        <location evidence="8">Nucleus</location>
    </subcellularLocation>
</comment>
<dbReference type="GO" id="GO:0004528">
    <property type="term" value="F:phosphodiesterase I activity"/>
    <property type="evidence" value="ECO:0007669"/>
    <property type="project" value="UniProtKB-EC"/>
</dbReference>
<evidence type="ECO:0000256" key="8">
    <source>
        <dbReference type="RuleBase" id="RU365033"/>
    </source>
</evidence>
<proteinExistence type="inferred from homology"/>